<evidence type="ECO:0000256" key="1">
    <source>
        <dbReference type="SAM" id="Phobius"/>
    </source>
</evidence>
<dbReference type="Gene3D" id="3.80.10.10">
    <property type="entry name" value="Ribonuclease Inhibitor"/>
    <property type="match status" value="1"/>
</dbReference>
<proteinExistence type="predicted"/>
<evidence type="ECO:0000313" key="3">
    <source>
        <dbReference type="Proteomes" id="UP001291623"/>
    </source>
</evidence>
<accession>A0AAE1V074</accession>
<dbReference type="PANTHER" id="PTHR48064:SF8">
    <property type="entry name" value="RECEPTOR PROTEIN-TYROSINE KINASE CEPR2-LIKE"/>
    <property type="match status" value="1"/>
</dbReference>
<protein>
    <submittedName>
        <fullName evidence="2">Uncharacterized protein</fullName>
    </submittedName>
</protein>
<organism evidence="2 3">
    <name type="scientific">Anisodus tanguticus</name>
    <dbReference type="NCBI Taxonomy" id="243964"/>
    <lineage>
        <taxon>Eukaryota</taxon>
        <taxon>Viridiplantae</taxon>
        <taxon>Streptophyta</taxon>
        <taxon>Embryophyta</taxon>
        <taxon>Tracheophyta</taxon>
        <taxon>Spermatophyta</taxon>
        <taxon>Magnoliopsida</taxon>
        <taxon>eudicotyledons</taxon>
        <taxon>Gunneridae</taxon>
        <taxon>Pentapetalae</taxon>
        <taxon>asterids</taxon>
        <taxon>lamiids</taxon>
        <taxon>Solanales</taxon>
        <taxon>Solanaceae</taxon>
        <taxon>Solanoideae</taxon>
        <taxon>Hyoscyameae</taxon>
        <taxon>Anisodus</taxon>
    </lineage>
</organism>
<dbReference type="Pfam" id="PF00560">
    <property type="entry name" value="LRR_1"/>
    <property type="match status" value="1"/>
</dbReference>
<dbReference type="InterPro" id="IPR053038">
    <property type="entry name" value="RLP_Defense"/>
</dbReference>
<dbReference type="InterPro" id="IPR001611">
    <property type="entry name" value="Leu-rich_rpt"/>
</dbReference>
<evidence type="ECO:0000313" key="2">
    <source>
        <dbReference type="EMBL" id="KAK4343300.1"/>
    </source>
</evidence>
<name>A0AAE1V074_9SOLA</name>
<dbReference type="Proteomes" id="UP001291623">
    <property type="component" value="Unassembled WGS sequence"/>
</dbReference>
<dbReference type="PANTHER" id="PTHR48064">
    <property type="entry name" value="OS01G0750400 PROTEIN"/>
    <property type="match status" value="1"/>
</dbReference>
<keyword evidence="3" id="KW-1185">Reference proteome</keyword>
<keyword evidence="1" id="KW-0472">Membrane</keyword>
<dbReference type="AlphaFoldDB" id="A0AAE1V074"/>
<gene>
    <name evidence="2" type="ORF">RND71_036394</name>
</gene>
<dbReference type="EMBL" id="JAVYJV010000020">
    <property type="protein sequence ID" value="KAK4343300.1"/>
    <property type="molecule type" value="Genomic_DNA"/>
</dbReference>
<dbReference type="InterPro" id="IPR032675">
    <property type="entry name" value="LRR_dom_sf"/>
</dbReference>
<dbReference type="SUPFAM" id="SSF52058">
    <property type="entry name" value="L domain-like"/>
    <property type="match status" value="1"/>
</dbReference>
<feature type="transmembrane region" description="Helical" evidence="1">
    <location>
        <begin position="125"/>
        <end position="143"/>
    </location>
</feature>
<sequence length="146" mass="16091">MRKVFSHRASFFCQAWKGSIWVINTFLKGVLPKIHPSNTLLELDISYTCISGELPDSVGTLSSLNRLGLRGCDFSGLIPHSNLGNNAINDTFPAWLGDLPELQPLELDEEDDSYFASGFTWESAVIGYSCGLVVGTVMWSLMFKAP</sequence>
<keyword evidence="1" id="KW-0812">Transmembrane</keyword>
<reference evidence="2" key="1">
    <citation type="submission" date="2023-12" db="EMBL/GenBank/DDBJ databases">
        <title>Genome assembly of Anisodus tanguticus.</title>
        <authorList>
            <person name="Wang Y.-J."/>
        </authorList>
    </citation>
    <scope>NUCLEOTIDE SEQUENCE</scope>
    <source>
        <strain evidence="2">KB-2021</strain>
        <tissue evidence="2">Leaf</tissue>
    </source>
</reference>
<comment type="caution">
    <text evidence="2">The sequence shown here is derived from an EMBL/GenBank/DDBJ whole genome shotgun (WGS) entry which is preliminary data.</text>
</comment>
<keyword evidence="1" id="KW-1133">Transmembrane helix</keyword>